<dbReference type="AlphaFoldDB" id="A0AAD9IV12"/>
<gene>
    <name evidence="1" type="ORF">LSH36_1169g00028</name>
</gene>
<accession>A0AAD9IV12</accession>
<protein>
    <submittedName>
        <fullName evidence="1">Uncharacterized protein</fullName>
    </submittedName>
</protein>
<proteinExistence type="predicted"/>
<evidence type="ECO:0000313" key="2">
    <source>
        <dbReference type="Proteomes" id="UP001208570"/>
    </source>
</evidence>
<organism evidence="1 2">
    <name type="scientific">Paralvinella palmiformis</name>
    <dbReference type="NCBI Taxonomy" id="53620"/>
    <lineage>
        <taxon>Eukaryota</taxon>
        <taxon>Metazoa</taxon>
        <taxon>Spiralia</taxon>
        <taxon>Lophotrochozoa</taxon>
        <taxon>Annelida</taxon>
        <taxon>Polychaeta</taxon>
        <taxon>Sedentaria</taxon>
        <taxon>Canalipalpata</taxon>
        <taxon>Terebellida</taxon>
        <taxon>Terebelliformia</taxon>
        <taxon>Alvinellidae</taxon>
        <taxon>Paralvinella</taxon>
    </lineage>
</organism>
<reference evidence="1" key="1">
    <citation type="journal article" date="2023" name="Mol. Biol. Evol.">
        <title>Third-Generation Sequencing Reveals the Adaptive Role of the Epigenome in Three Deep-Sea Polychaetes.</title>
        <authorList>
            <person name="Perez M."/>
            <person name="Aroh O."/>
            <person name="Sun Y."/>
            <person name="Lan Y."/>
            <person name="Juniper S.K."/>
            <person name="Young C.R."/>
            <person name="Angers B."/>
            <person name="Qian P.Y."/>
        </authorList>
    </citation>
    <scope>NUCLEOTIDE SEQUENCE</scope>
    <source>
        <strain evidence="1">P08H-3</strain>
    </source>
</reference>
<dbReference type="Proteomes" id="UP001208570">
    <property type="component" value="Unassembled WGS sequence"/>
</dbReference>
<evidence type="ECO:0000313" key="1">
    <source>
        <dbReference type="EMBL" id="KAK2141077.1"/>
    </source>
</evidence>
<comment type="caution">
    <text evidence="1">The sequence shown here is derived from an EMBL/GenBank/DDBJ whole genome shotgun (WGS) entry which is preliminary data.</text>
</comment>
<sequence>MQDGILQKYVKQIAVEFHSNGAAPDYKMFLNVLLRLELEGFRKWQVSWNMHCKHVIDNVYYLTYCYEVYYINLRFMYEET</sequence>
<keyword evidence="2" id="KW-1185">Reference proteome</keyword>
<dbReference type="EMBL" id="JAODUP010001169">
    <property type="protein sequence ID" value="KAK2141077.1"/>
    <property type="molecule type" value="Genomic_DNA"/>
</dbReference>
<name>A0AAD9IV12_9ANNE</name>